<protein>
    <submittedName>
        <fullName evidence="1">Uncharacterized protein</fullName>
    </submittedName>
</protein>
<reference evidence="1 2" key="1">
    <citation type="submission" date="2022-02" db="EMBL/GenBank/DDBJ databases">
        <title>Comparative genomics of the first Antarctic Pseudomonas spp. capable of biotransforming 2,4,6-Trinitrotoluene.</title>
        <authorList>
            <person name="Cabrera M.A."/>
            <person name="Marquez S.L."/>
            <person name="Perez-Donoso J.M."/>
        </authorList>
    </citation>
    <scope>NUCLEOTIDE SEQUENCE [LARGE SCALE GENOMIC DNA]</scope>
    <source>
        <strain evidence="1 2">TNT19</strain>
    </source>
</reference>
<proteinExistence type="predicted"/>
<organism evidence="1 2">
    <name type="scientific">Pseudomonas violetae</name>
    <dbReference type="NCBI Taxonomy" id="2915813"/>
    <lineage>
        <taxon>Bacteria</taxon>
        <taxon>Pseudomonadati</taxon>
        <taxon>Pseudomonadota</taxon>
        <taxon>Gammaproteobacteria</taxon>
        <taxon>Pseudomonadales</taxon>
        <taxon>Pseudomonadaceae</taxon>
        <taxon>Pseudomonas</taxon>
    </lineage>
</organism>
<sequence>MATFTRADKQRALTNARQEIARIEGQDTQIQMEIMAERARGYLEALMIMGAISQPEYVQLLREMAEVESLELSAHS</sequence>
<accession>A0ABT0F8F1</accession>
<dbReference type="Proteomes" id="UP001299876">
    <property type="component" value="Unassembled WGS sequence"/>
</dbReference>
<dbReference type="RefSeq" id="WP_247295187.1">
    <property type="nucleotide sequence ID" value="NZ_JAKNRW010000062.1"/>
</dbReference>
<comment type="caution">
    <text evidence="1">The sequence shown here is derived from an EMBL/GenBank/DDBJ whole genome shotgun (WGS) entry which is preliminary data.</text>
</comment>
<keyword evidence="2" id="KW-1185">Reference proteome</keyword>
<dbReference type="EMBL" id="JAKNRW010000062">
    <property type="protein sequence ID" value="MCK1794281.1"/>
    <property type="molecule type" value="Genomic_DNA"/>
</dbReference>
<evidence type="ECO:0000313" key="1">
    <source>
        <dbReference type="EMBL" id="MCK1794281.1"/>
    </source>
</evidence>
<gene>
    <name evidence="1" type="ORF">L9059_29700</name>
</gene>
<evidence type="ECO:0000313" key="2">
    <source>
        <dbReference type="Proteomes" id="UP001299876"/>
    </source>
</evidence>
<name>A0ABT0F8F1_9PSED</name>